<dbReference type="EMBL" id="BTGC01000005">
    <property type="protein sequence ID" value="GMM51406.1"/>
    <property type="molecule type" value="Genomic_DNA"/>
</dbReference>
<protein>
    <submittedName>
        <fullName evidence="2">Pcl1 protein</fullName>
    </submittedName>
</protein>
<reference evidence="2 3" key="1">
    <citation type="journal article" date="2023" name="Elife">
        <title>Identification of key yeast species and microbe-microbe interactions impacting larval growth of Drosophila in the wild.</title>
        <authorList>
            <person name="Mure A."/>
            <person name="Sugiura Y."/>
            <person name="Maeda R."/>
            <person name="Honda K."/>
            <person name="Sakurai N."/>
            <person name="Takahashi Y."/>
            <person name="Watada M."/>
            <person name="Katoh T."/>
            <person name="Gotoh A."/>
            <person name="Gotoh Y."/>
            <person name="Taniguchi I."/>
            <person name="Nakamura K."/>
            <person name="Hayashi T."/>
            <person name="Katayama T."/>
            <person name="Uemura T."/>
            <person name="Hattori Y."/>
        </authorList>
    </citation>
    <scope>NUCLEOTIDE SEQUENCE [LARGE SCALE GENOMIC DNA]</scope>
    <source>
        <strain evidence="2 3">SB-73</strain>
    </source>
</reference>
<dbReference type="GO" id="GO:0051726">
    <property type="term" value="P:regulation of cell cycle"/>
    <property type="evidence" value="ECO:0007669"/>
    <property type="project" value="InterPro"/>
</dbReference>
<dbReference type="PANTHER" id="PTHR15615">
    <property type="match status" value="1"/>
</dbReference>
<evidence type="ECO:0000313" key="2">
    <source>
        <dbReference type="EMBL" id="GMM51406.1"/>
    </source>
</evidence>
<dbReference type="InterPro" id="IPR013922">
    <property type="entry name" value="Cyclin_PHO80-like"/>
</dbReference>
<dbReference type="PANTHER" id="PTHR15615:SF10">
    <property type="entry name" value="PHO85 CYCLIN-2-RELATED"/>
    <property type="match status" value="1"/>
</dbReference>
<comment type="caution">
    <text evidence="2">The sequence shown here is derived from an EMBL/GenBank/DDBJ whole genome shotgun (WGS) entry which is preliminary data.</text>
</comment>
<dbReference type="SUPFAM" id="SSF47954">
    <property type="entry name" value="Cyclin-like"/>
    <property type="match status" value="1"/>
</dbReference>
<dbReference type="AlphaFoldDB" id="A0AAV5RIL1"/>
<dbReference type="PIRSF" id="PIRSF016511">
    <property type="entry name" value="Cyclin_Pcl"/>
    <property type="match status" value="1"/>
</dbReference>
<dbReference type="GO" id="GO:0019901">
    <property type="term" value="F:protein kinase binding"/>
    <property type="evidence" value="ECO:0007669"/>
    <property type="project" value="InterPro"/>
</dbReference>
<dbReference type="Pfam" id="PF00134">
    <property type="entry name" value="Cyclin_N"/>
    <property type="match status" value="1"/>
</dbReference>
<accession>A0AAV5RIL1</accession>
<dbReference type="Proteomes" id="UP001362899">
    <property type="component" value="Unassembled WGS sequence"/>
</dbReference>
<gene>
    <name evidence="2" type="ORF">DASB73_023640</name>
</gene>
<dbReference type="GO" id="GO:0000307">
    <property type="term" value="C:cyclin-dependent protein kinase holoenzyme complex"/>
    <property type="evidence" value="ECO:0007669"/>
    <property type="project" value="UniProtKB-ARBA"/>
</dbReference>
<organism evidence="2 3">
    <name type="scientific">Starmerella bacillaris</name>
    <name type="common">Yeast</name>
    <name type="synonym">Candida zemplinina</name>
    <dbReference type="NCBI Taxonomy" id="1247836"/>
    <lineage>
        <taxon>Eukaryota</taxon>
        <taxon>Fungi</taxon>
        <taxon>Dikarya</taxon>
        <taxon>Ascomycota</taxon>
        <taxon>Saccharomycotina</taxon>
        <taxon>Dipodascomycetes</taxon>
        <taxon>Dipodascales</taxon>
        <taxon>Trichomonascaceae</taxon>
        <taxon>Starmerella</taxon>
    </lineage>
</organism>
<sequence length="311" mass="34557">MNCSNNYDAHSLDKIALDTFVRSPVSESMIQYLASATLMTIKCDPVNQSTPPASPNSKPELLVAEPTISSLGVFIKTLVKRSNVQTPTLMTSLVYLARLRDRLPPSAMGMSCTCHRIFLASLILAAKNLNDSSPKNKYWARYTAGLFTVADVNLMEIQLLYLLDWDMRVTNRDLYIHFNPFLAPIKDKMLANKVSSQVYNTPPGSDSVFLSSPNSQVSAIRPLRVKQRLNTPPELSASSSLDSLSSIDSNCVLTPNEAQRNPKFVYNNKSTSRTQGKRSDTSVYIKKDLHPGMLEVSLLDPRTSVYNEPAF</sequence>
<dbReference type="InterPro" id="IPR012104">
    <property type="entry name" value="PHO85_cyclin_1/2/9"/>
</dbReference>
<evidence type="ECO:0000313" key="3">
    <source>
        <dbReference type="Proteomes" id="UP001362899"/>
    </source>
</evidence>
<dbReference type="Gene3D" id="1.10.472.10">
    <property type="entry name" value="Cyclin-like"/>
    <property type="match status" value="1"/>
</dbReference>
<dbReference type="InterPro" id="IPR036915">
    <property type="entry name" value="Cyclin-like_sf"/>
</dbReference>
<keyword evidence="3" id="KW-1185">Reference proteome</keyword>
<dbReference type="GO" id="GO:0005634">
    <property type="term" value="C:nucleus"/>
    <property type="evidence" value="ECO:0007669"/>
    <property type="project" value="TreeGrafter"/>
</dbReference>
<dbReference type="CDD" id="cd20557">
    <property type="entry name" value="CYCLIN_ScPCL1-like"/>
    <property type="match status" value="1"/>
</dbReference>
<name>A0AAV5RIL1_STABA</name>
<dbReference type="GO" id="GO:0016538">
    <property type="term" value="F:cyclin-dependent protein serine/threonine kinase regulator activity"/>
    <property type="evidence" value="ECO:0007669"/>
    <property type="project" value="TreeGrafter"/>
</dbReference>
<feature type="domain" description="Cyclin N-terminal" evidence="1">
    <location>
        <begin position="71"/>
        <end position="168"/>
    </location>
</feature>
<proteinExistence type="predicted"/>
<dbReference type="InterPro" id="IPR006671">
    <property type="entry name" value="Cyclin_N"/>
</dbReference>
<evidence type="ECO:0000259" key="1">
    <source>
        <dbReference type="Pfam" id="PF00134"/>
    </source>
</evidence>